<dbReference type="Proteomes" id="UP000019763">
    <property type="component" value="Unassembled WGS sequence"/>
</dbReference>
<feature type="domain" description="ADF-H" evidence="3">
    <location>
        <begin position="3"/>
        <end position="122"/>
    </location>
</feature>
<dbReference type="CDD" id="cd11286">
    <property type="entry name" value="ADF_cofilin_like"/>
    <property type="match status" value="1"/>
</dbReference>
<dbReference type="GO" id="GO:0015629">
    <property type="term" value="C:actin cytoskeleton"/>
    <property type="evidence" value="ECO:0007669"/>
    <property type="project" value="InterPro"/>
</dbReference>
<protein>
    <submittedName>
        <fullName evidence="4">Cofilin</fullName>
    </submittedName>
</protein>
<gene>
    <name evidence="4" type="ORF">GNI_056470</name>
</gene>
<evidence type="ECO:0000256" key="1">
    <source>
        <dbReference type="ARBA" id="ARBA00006844"/>
    </source>
</evidence>
<dbReference type="InterPro" id="IPR029006">
    <property type="entry name" value="ADF-H/Gelsolin-like_dom_sf"/>
</dbReference>
<organism evidence="4 5">
    <name type="scientific">Gregarina niphandrodes</name>
    <name type="common">Septate eugregarine</name>
    <dbReference type="NCBI Taxonomy" id="110365"/>
    <lineage>
        <taxon>Eukaryota</taxon>
        <taxon>Sar</taxon>
        <taxon>Alveolata</taxon>
        <taxon>Apicomplexa</taxon>
        <taxon>Conoidasida</taxon>
        <taxon>Gregarinasina</taxon>
        <taxon>Eugregarinorida</taxon>
        <taxon>Gregarinidae</taxon>
        <taxon>Gregarina</taxon>
    </lineage>
</organism>
<dbReference type="GO" id="GO:0030042">
    <property type="term" value="P:actin filament depolymerization"/>
    <property type="evidence" value="ECO:0007669"/>
    <property type="project" value="InterPro"/>
</dbReference>
<dbReference type="RefSeq" id="XP_011129977.1">
    <property type="nucleotide sequence ID" value="XM_011131675.1"/>
</dbReference>
<evidence type="ECO:0000313" key="4">
    <source>
        <dbReference type="EMBL" id="EZG70158.1"/>
    </source>
</evidence>
<comment type="caution">
    <text evidence="4">The sequence shown here is derived from an EMBL/GenBank/DDBJ whole genome shotgun (WGS) entry which is preliminary data.</text>
</comment>
<dbReference type="AlphaFoldDB" id="A0A023B8Q5"/>
<dbReference type="OrthoDB" id="10249245at2759"/>
<evidence type="ECO:0000313" key="5">
    <source>
        <dbReference type="Proteomes" id="UP000019763"/>
    </source>
</evidence>
<dbReference type="eggNOG" id="KOG1735">
    <property type="taxonomic scope" value="Eukaryota"/>
</dbReference>
<dbReference type="InterPro" id="IPR017904">
    <property type="entry name" value="ADF/Cofilin"/>
</dbReference>
<dbReference type="SMART" id="SM00102">
    <property type="entry name" value="ADF"/>
    <property type="match status" value="1"/>
</dbReference>
<accession>A0A023B8Q5</accession>
<dbReference type="InterPro" id="IPR002108">
    <property type="entry name" value="ADF-H"/>
</dbReference>
<evidence type="ECO:0000256" key="2">
    <source>
        <dbReference type="ARBA" id="ARBA00023203"/>
    </source>
</evidence>
<dbReference type="PANTHER" id="PTHR11913">
    <property type="entry name" value="COFILIN-RELATED"/>
    <property type="match status" value="1"/>
</dbReference>
<dbReference type="GO" id="GO:0003779">
    <property type="term" value="F:actin binding"/>
    <property type="evidence" value="ECO:0007669"/>
    <property type="project" value="UniProtKB-KW"/>
</dbReference>
<keyword evidence="2" id="KW-0009">Actin-binding</keyword>
<dbReference type="Pfam" id="PF00241">
    <property type="entry name" value="Cofilin_ADF"/>
    <property type="match status" value="1"/>
</dbReference>
<comment type="similarity">
    <text evidence="1">Belongs to the actin-binding proteins ADF family.</text>
</comment>
<name>A0A023B8Q5_GRENI</name>
<dbReference type="VEuPathDB" id="CryptoDB:GNI_056470"/>
<dbReference type="EMBL" id="AFNH02000427">
    <property type="protein sequence ID" value="EZG70158.1"/>
    <property type="molecule type" value="Genomic_DNA"/>
</dbReference>
<dbReference type="OMA" id="QCRFAVY"/>
<sequence length="122" mass="13568">MSGVPVNPACVTEWTALKLKKKDINYIIYKVEKEREIVIEEAGKVAYDDFKAKFDTSTCRYAVVEAPTNRKLVFIMWTPGSAPVKERMIYASSRQGLLDKLGGVSKSIQATGHSEIAKEALV</sequence>
<dbReference type="PROSITE" id="PS51263">
    <property type="entry name" value="ADF_H"/>
    <property type="match status" value="1"/>
</dbReference>
<proteinExistence type="inferred from homology"/>
<dbReference type="PRINTS" id="PR00006">
    <property type="entry name" value="COFILIN"/>
</dbReference>
<reference evidence="4" key="1">
    <citation type="submission" date="2013-12" db="EMBL/GenBank/DDBJ databases">
        <authorList>
            <person name="Omoto C.K."/>
            <person name="Sibley D."/>
            <person name="Venepally P."/>
            <person name="Hadjithomas M."/>
            <person name="Karamycheva S."/>
            <person name="Brunk B."/>
            <person name="Roos D."/>
            <person name="Caler E."/>
            <person name="Lorenzi H."/>
        </authorList>
    </citation>
    <scope>NUCLEOTIDE SEQUENCE</scope>
</reference>
<keyword evidence="5" id="KW-1185">Reference proteome</keyword>
<dbReference type="Gene3D" id="3.40.20.10">
    <property type="entry name" value="Severin"/>
    <property type="match status" value="1"/>
</dbReference>
<evidence type="ECO:0000259" key="3">
    <source>
        <dbReference type="PROSITE" id="PS51263"/>
    </source>
</evidence>
<dbReference type="GeneID" id="22912100"/>
<dbReference type="SUPFAM" id="SSF55753">
    <property type="entry name" value="Actin depolymerizing proteins"/>
    <property type="match status" value="1"/>
</dbReference>